<dbReference type="SUPFAM" id="SSF51735">
    <property type="entry name" value="NAD(P)-binding Rossmann-fold domains"/>
    <property type="match status" value="1"/>
</dbReference>
<evidence type="ECO:0000259" key="4">
    <source>
        <dbReference type="PROSITE" id="PS51891"/>
    </source>
</evidence>
<dbReference type="PANTHER" id="PTHR28620:SF1">
    <property type="entry name" value="CENP-V_GFA DOMAIN-CONTAINING PROTEIN"/>
    <property type="match status" value="1"/>
</dbReference>
<dbReference type="GO" id="GO:0046872">
    <property type="term" value="F:metal ion binding"/>
    <property type="evidence" value="ECO:0007669"/>
    <property type="project" value="UniProtKB-KW"/>
</dbReference>
<keyword evidence="6" id="KW-1185">Reference proteome</keyword>
<dbReference type="InterPro" id="IPR052355">
    <property type="entry name" value="CENP-V-like"/>
</dbReference>
<dbReference type="Proteomes" id="UP000593566">
    <property type="component" value="Unassembled WGS sequence"/>
</dbReference>
<keyword evidence="2" id="KW-0479">Metal-binding</keyword>
<dbReference type="SUPFAM" id="SSF51316">
    <property type="entry name" value="Mss4-like"/>
    <property type="match status" value="1"/>
</dbReference>
<dbReference type="RefSeq" id="XP_037148697.1">
    <property type="nucleotide sequence ID" value="XM_037295999.1"/>
</dbReference>
<name>A0A8H6F8K3_9LECA</name>
<dbReference type="PANTHER" id="PTHR28620">
    <property type="entry name" value="CENTROMERE PROTEIN V"/>
    <property type="match status" value="1"/>
</dbReference>
<dbReference type="GO" id="GO:0016846">
    <property type="term" value="F:carbon-sulfur lyase activity"/>
    <property type="evidence" value="ECO:0007669"/>
    <property type="project" value="InterPro"/>
</dbReference>
<dbReference type="EMBL" id="JACCJB010000020">
    <property type="protein sequence ID" value="KAF6219262.1"/>
    <property type="molecule type" value="Genomic_DNA"/>
</dbReference>
<dbReference type="Pfam" id="PF04828">
    <property type="entry name" value="GFA"/>
    <property type="match status" value="1"/>
</dbReference>
<dbReference type="Gene3D" id="2.170.150.70">
    <property type="match status" value="1"/>
</dbReference>
<evidence type="ECO:0000256" key="3">
    <source>
        <dbReference type="ARBA" id="ARBA00022833"/>
    </source>
</evidence>
<protein>
    <recommendedName>
        <fullName evidence="4">CENP-V/GFA domain-containing protein</fullName>
    </recommendedName>
</protein>
<proteinExistence type="inferred from homology"/>
<feature type="domain" description="CENP-V/GFA" evidence="4">
    <location>
        <begin position="242"/>
        <end position="354"/>
    </location>
</feature>
<evidence type="ECO:0000256" key="1">
    <source>
        <dbReference type="ARBA" id="ARBA00005495"/>
    </source>
</evidence>
<comment type="caution">
    <text evidence="5">The sequence shown here is derived from an EMBL/GenBank/DDBJ whole genome shotgun (WGS) entry which is preliminary data.</text>
</comment>
<dbReference type="InterPro" id="IPR016040">
    <property type="entry name" value="NAD(P)-bd_dom"/>
</dbReference>
<dbReference type="PROSITE" id="PS51891">
    <property type="entry name" value="CENP_V_GFA"/>
    <property type="match status" value="1"/>
</dbReference>
<dbReference type="Gene3D" id="3.40.50.720">
    <property type="entry name" value="NAD(P)-binding Rossmann-like Domain"/>
    <property type="match status" value="1"/>
</dbReference>
<evidence type="ECO:0000313" key="6">
    <source>
        <dbReference type="Proteomes" id="UP000593566"/>
    </source>
</evidence>
<sequence>MRIFLLGGSGRTGSLTLAEALSRNHTVTALVRRPDALPSQPNVSIITGTPLNQADISNSFASAPRSDPIRVVISTLNTGRTSDNPWAKTTSPSNLMAESVRNTLAVMKEHGVKKMVVLGTNGVGSSRANGGWLFNWIVDHSNLKVTFDDHYEVQKLLEAEAEKDVDFKWVDVRATGLDNGEKKEVKEFGNEGKGVGWFISRKSVAGFLLDAVEGSQWDRQTPLYYMEWQLTVCAIMNTEVLHKGSCHCKKVNLEVLHSPDIELSECNCSICSMKGFLGFVIEKSALKSLQGEENLEVYKFGTGTAQHMFCKCCGISPLTVPRSYPEGYNINYRCLARDNVRSINVTPRDGQNWEQEMAKDIVGKH</sequence>
<dbReference type="InterPro" id="IPR006913">
    <property type="entry name" value="CENP-V/GFA"/>
</dbReference>
<evidence type="ECO:0000313" key="5">
    <source>
        <dbReference type="EMBL" id="KAF6219262.1"/>
    </source>
</evidence>
<dbReference type="InterPro" id="IPR011057">
    <property type="entry name" value="Mss4-like_sf"/>
</dbReference>
<dbReference type="GeneID" id="59333493"/>
<keyword evidence="3" id="KW-0862">Zinc</keyword>
<dbReference type="AlphaFoldDB" id="A0A8H6F8K3"/>
<dbReference type="Pfam" id="PF13460">
    <property type="entry name" value="NAD_binding_10"/>
    <property type="match status" value="1"/>
</dbReference>
<dbReference type="InterPro" id="IPR036291">
    <property type="entry name" value="NAD(P)-bd_dom_sf"/>
</dbReference>
<accession>A0A8H6F8K3</accession>
<comment type="similarity">
    <text evidence="1">Belongs to the Gfa family.</text>
</comment>
<gene>
    <name evidence="5" type="ORF">HO133_005087</name>
</gene>
<organism evidence="5 6">
    <name type="scientific">Letharia lupina</name>
    <dbReference type="NCBI Taxonomy" id="560253"/>
    <lineage>
        <taxon>Eukaryota</taxon>
        <taxon>Fungi</taxon>
        <taxon>Dikarya</taxon>
        <taxon>Ascomycota</taxon>
        <taxon>Pezizomycotina</taxon>
        <taxon>Lecanoromycetes</taxon>
        <taxon>OSLEUM clade</taxon>
        <taxon>Lecanoromycetidae</taxon>
        <taxon>Lecanorales</taxon>
        <taxon>Lecanorineae</taxon>
        <taxon>Parmeliaceae</taxon>
        <taxon>Letharia</taxon>
    </lineage>
</organism>
<reference evidence="5 6" key="1">
    <citation type="journal article" date="2020" name="Genomics">
        <title>Complete, high-quality genomes from long-read metagenomic sequencing of two wolf lichen thalli reveals enigmatic genome architecture.</title>
        <authorList>
            <person name="McKenzie S.K."/>
            <person name="Walston R.F."/>
            <person name="Allen J.L."/>
        </authorList>
    </citation>
    <scope>NUCLEOTIDE SEQUENCE [LARGE SCALE GENOMIC DNA]</scope>
    <source>
        <strain evidence="5">WasteWater1</strain>
    </source>
</reference>
<evidence type="ECO:0000256" key="2">
    <source>
        <dbReference type="ARBA" id="ARBA00022723"/>
    </source>
</evidence>